<dbReference type="PANTHER" id="PTHR24305:SF166">
    <property type="entry name" value="CYTOCHROME P450 12A4, MITOCHONDRIAL-RELATED"/>
    <property type="match status" value="1"/>
</dbReference>
<dbReference type="Proteomes" id="UP000602395">
    <property type="component" value="Unassembled WGS sequence"/>
</dbReference>
<evidence type="ECO:0000256" key="3">
    <source>
        <dbReference type="RuleBase" id="RU000461"/>
    </source>
</evidence>
<feature type="region of interest" description="Disordered" evidence="4">
    <location>
        <begin position="1"/>
        <end position="27"/>
    </location>
</feature>
<dbReference type="PROSITE" id="PS00086">
    <property type="entry name" value="CYTOCHROME_P450"/>
    <property type="match status" value="1"/>
</dbReference>
<reference evidence="5 6" key="1">
    <citation type="submission" date="2020-09" db="EMBL/GenBank/DDBJ databases">
        <title>Novel species in genus Gordonia.</title>
        <authorList>
            <person name="Zhang G."/>
        </authorList>
    </citation>
    <scope>NUCLEOTIDE SEQUENCE [LARGE SCALE GENOMIC DNA]</scope>
    <source>
        <strain evidence="5 6">ON-33</strain>
    </source>
</reference>
<dbReference type="CDD" id="cd11053">
    <property type="entry name" value="CYP110-like"/>
    <property type="match status" value="1"/>
</dbReference>
<dbReference type="EMBL" id="JACWMS010000001">
    <property type="protein sequence ID" value="MBD1318453.1"/>
    <property type="molecule type" value="Genomic_DNA"/>
</dbReference>
<dbReference type="InterPro" id="IPR036396">
    <property type="entry name" value="Cyt_P450_sf"/>
</dbReference>
<evidence type="ECO:0000256" key="2">
    <source>
        <dbReference type="ARBA" id="ARBA00010617"/>
    </source>
</evidence>
<proteinExistence type="inferred from homology"/>
<keyword evidence="3" id="KW-0503">Monooxygenase</keyword>
<evidence type="ECO:0000256" key="1">
    <source>
        <dbReference type="ARBA" id="ARBA00001971"/>
    </source>
</evidence>
<dbReference type="InterPro" id="IPR050121">
    <property type="entry name" value="Cytochrome_P450_monoxygenase"/>
</dbReference>
<dbReference type="Pfam" id="PF00067">
    <property type="entry name" value="p450"/>
    <property type="match status" value="1"/>
</dbReference>
<sequence length="452" mass="50158">MVAAQPVGGSVADSITSTGPSPVLPPGPHLPAFVQGLGFVTRRRQTLAAFARRYGPAFTLRIPLFGKVVVIADPTMAKQLFTTPTDQVANVRPNLGRILGDGSMFALEGTDHRRRRKLLTPPLHGRRIKQYEAVVAEEFDAEARTWRMGTEFATLEPMMRVTLNVILRTVFGADGRELDTLRDIIPPLVTVGSRLASTPDIPFSLGRLDPRRSFVTRRQIYVDTLAALITKAREDPRLHERDDILALMLQSTYDDGSSMTDAEIGDELLTLLVAGHETTATTLAWAIERLQRNPDVLRRLVDEADEGGSELRMATIMEIQRSRPVIDLAGRHVVTDLLELGQYRIPQGYNVLVAISLLHDDSRQFADPERFDPDRFVGSQPGQAWLPFGGGTRRCIGAAFAHMEMDVVLRSMLRDFVIEPTANNGEAWHSRGVAYSPRRGGRVTLRRRTTAV</sequence>
<name>A0ABR7W6S4_9ACTN</name>
<dbReference type="RefSeq" id="WP_190265612.1">
    <property type="nucleotide sequence ID" value="NZ_BAABAD010000003.1"/>
</dbReference>
<gene>
    <name evidence="5" type="ORF">IDF66_02550</name>
</gene>
<keyword evidence="3" id="KW-0560">Oxidoreductase</keyword>
<dbReference type="InterPro" id="IPR002401">
    <property type="entry name" value="Cyt_P450_E_grp-I"/>
</dbReference>
<comment type="caution">
    <text evidence="5">The sequence shown here is derived from an EMBL/GenBank/DDBJ whole genome shotgun (WGS) entry which is preliminary data.</text>
</comment>
<protein>
    <submittedName>
        <fullName evidence="5">Cytochrome P450</fullName>
    </submittedName>
</protein>
<keyword evidence="3" id="KW-0408">Iron</keyword>
<keyword evidence="3" id="KW-0349">Heme</keyword>
<dbReference type="PANTHER" id="PTHR24305">
    <property type="entry name" value="CYTOCHROME P450"/>
    <property type="match status" value="1"/>
</dbReference>
<dbReference type="InterPro" id="IPR017972">
    <property type="entry name" value="Cyt_P450_CS"/>
</dbReference>
<evidence type="ECO:0000313" key="6">
    <source>
        <dbReference type="Proteomes" id="UP000602395"/>
    </source>
</evidence>
<dbReference type="PRINTS" id="PR00463">
    <property type="entry name" value="EP450I"/>
</dbReference>
<evidence type="ECO:0000256" key="4">
    <source>
        <dbReference type="SAM" id="MobiDB-lite"/>
    </source>
</evidence>
<dbReference type="Gene3D" id="1.10.630.10">
    <property type="entry name" value="Cytochrome P450"/>
    <property type="match status" value="1"/>
</dbReference>
<keyword evidence="3" id="KW-0479">Metal-binding</keyword>
<accession>A0ABR7W6S4</accession>
<dbReference type="InterPro" id="IPR001128">
    <property type="entry name" value="Cyt_P450"/>
</dbReference>
<comment type="cofactor">
    <cofactor evidence="1">
        <name>heme</name>
        <dbReference type="ChEBI" id="CHEBI:30413"/>
    </cofactor>
</comment>
<evidence type="ECO:0000313" key="5">
    <source>
        <dbReference type="EMBL" id="MBD1318453.1"/>
    </source>
</evidence>
<organism evidence="5 6">
    <name type="scientific">Gordonia hankookensis</name>
    <dbReference type="NCBI Taxonomy" id="589403"/>
    <lineage>
        <taxon>Bacteria</taxon>
        <taxon>Bacillati</taxon>
        <taxon>Actinomycetota</taxon>
        <taxon>Actinomycetes</taxon>
        <taxon>Mycobacteriales</taxon>
        <taxon>Gordoniaceae</taxon>
        <taxon>Gordonia</taxon>
    </lineage>
</organism>
<dbReference type="SUPFAM" id="SSF48264">
    <property type="entry name" value="Cytochrome P450"/>
    <property type="match status" value="1"/>
</dbReference>
<comment type="similarity">
    <text evidence="2 3">Belongs to the cytochrome P450 family.</text>
</comment>
<dbReference type="PRINTS" id="PR00385">
    <property type="entry name" value="P450"/>
</dbReference>
<keyword evidence="6" id="KW-1185">Reference proteome</keyword>